<accession>A0A9W9AT75</accession>
<proteinExistence type="predicted"/>
<sequence length="146" mass="15882">MRFVSSCLVALILGLFAVVHATPVNVYSQTTPTSHALPPARTPTVTRSIFLTITYTNGAGDMVDPKVDTNAKKMLEGYFKQQYPGQNIVCHITNSYDKEEGSIQFHAKAEGLLNGKTIADADFDGWVASKLVKGKYVGADKLSRTN</sequence>
<comment type="caution">
    <text evidence="2">The sequence shown here is derived from an EMBL/GenBank/DDBJ whole genome shotgun (WGS) entry which is preliminary data.</text>
</comment>
<reference evidence="2" key="1">
    <citation type="submission" date="2022-08" db="EMBL/GenBank/DDBJ databases">
        <authorList>
            <consortium name="DOE Joint Genome Institute"/>
            <person name="Min B."/>
            <person name="Riley R."/>
            <person name="Sierra-Patev S."/>
            <person name="Naranjo-Ortiz M."/>
            <person name="Looney B."/>
            <person name="Konkel Z."/>
            <person name="Slot J.C."/>
            <person name="Sakamoto Y."/>
            <person name="Steenwyk J.L."/>
            <person name="Rokas A."/>
            <person name="Carro J."/>
            <person name="Camarero S."/>
            <person name="Ferreira P."/>
            <person name="Molpeceres G."/>
            <person name="Ruiz-Duenas F.J."/>
            <person name="Serrano A."/>
            <person name="Henrissat B."/>
            <person name="Drula E."/>
            <person name="Hughes K.W."/>
            <person name="Mata J.L."/>
            <person name="Ishikawa N.K."/>
            <person name="Vargas-Isla R."/>
            <person name="Ushijima S."/>
            <person name="Smith C.A."/>
            <person name="Ahrendt S."/>
            <person name="Andreopoulos W."/>
            <person name="He G."/>
            <person name="Labutti K."/>
            <person name="Lipzen A."/>
            <person name="Ng V."/>
            <person name="Sandor L."/>
            <person name="Barry K."/>
            <person name="Martinez A.T."/>
            <person name="Xiao Y."/>
            <person name="Gibbons J.G."/>
            <person name="Terashima K."/>
            <person name="Hibbett D.S."/>
            <person name="Grigoriev I.V."/>
        </authorList>
    </citation>
    <scope>NUCLEOTIDE SEQUENCE</scope>
    <source>
        <strain evidence="2">Sp2 HRB7682 ss15</strain>
    </source>
</reference>
<dbReference type="AlphaFoldDB" id="A0A9W9AT75"/>
<gene>
    <name evidence="2" type="ORF">C8J55DRAFT_506379</name>
</gene>
<evidence type="ECO:0000313" key="3">
    <source>
        <dbReference type="Proteomes" id="UP001150238"/>
    </source>
</evidence>
<evidence type="ECO:0000256" key="1">
    <source>
        <dbReference type="SAM" id="SignalP"/>
    </source>
</evidence>
<protein>
    <submittedName>
        <fullName evidence="2">Uncharacterized protein</fullName>
    </submittedName>
</protein>
<reference evidence="2" key="2">
    <citation type="journal article" date="2023" name="Proc. Natl. Acad. Sci. U.S.A.">
        <title>A global phylogenomic analysis of the shiitake genus Lentinula.</title>
        <authorList>
            <person name="Sierra-Patev S."/>
            <person name="Min B."/>
            <person name="Naranjo-Ortiz M."/>
            <person name="Looney B."/>
            <person name="Konkel Z."/>
            <person name="Slot J.C."/>
            <person name="Sakamoto Y."/>
            <person name="Steenwyk J.L."/>
            <person name="Rokas A."/>
            <person name="Carro J."/>
            <person name="Camarero S."/>
            <person name="Ferreira P."/>
            <person name="Molpeceres G."/>
            <person name="Ruiz-Duenas F.J."/>
            <person name="Serrano A."/>
            <person name="Henrissat B."/>
            <person name="Drula E."/>
            <person name="Hughes K.W."/>
            <person name="Mata J.L."/>
            <person name="Ishikawa N.K."/>
            <person name="Vargas-Isla R."/>
            <person name="Ushijima S."/>
            <person name="Smith C.A."/>
            <person name="Donoghue J."/>
            <person name="Ahrendt S."/>
            <person name="Andreopoulos W."/>
            <person name="He G."/>
            <person name="LaButti K."/>
            <person name="Lipzen A."/>
            <person name="Ng V."/>
            <person name="Riley R."/>
            <person name="Sandor L."/>
            <person name="Barry K."/>
            <person name="Martinez A.T."/>
            <person name="Xiao Y."/>
            <person name="Gibbons J.G."/>
            <person name="Terashima K."/>
            <person name="Grigoriev I.V."/>
            <person name="Hibbett D."/>
        </authorList>
    </citation>
    <scope>NUCLEOTIDE SEQUENCE</scope>
    <source>
        <strain evidence="2">Sp2 HRB7682 ss15</strain>
    </source>
</reference>
<organism evidence="2 3">
    <name type="scientific">Lentinula lateritia</name>
    <dbReference type="NCBI Taxonomy" id="40482"/>
    <lineage>
        <taxon>Eukaryota</taxon>
        <taxon>Fungi</taxon>
        <taxon>Dikarya</taxon>
        <taxon>Basidiomycota</taxon>
        <taxon>Agaricomycotina</taxon>
        <taxon>Agaricomycetes</taxon>
        <taxon>Agaricomycetidae</taxon>
        <taxon>Agaricales</taxon>
        <taxon>Marasmiineae</taxon>
        <taxon>Omphalotaceae</taxon>
        <taxon>Lentinula</taxon>
    </lineage>
</organism>
<dbReference type="EMBL" id="JANVFS010000008">
    <property type="protein sequence ID" value="KAJ4488862.1"/>
    <property type="molecule type" value="Genomic_DNA"/>
</dbReference>
<dbReference type="Proteomes" id="UP001150238">
    <property type="component" value="Unassembled WGS sequence"/>
</dbReference>
<feature type="signal peptide" evidence="1">
    <location>
        <begin position="1"/>
        <end position="21"/>
    </location>
</feature>
<keyword evidence="1" id="KW-0732">Signal</keyword>
<feature type="chain" id="PRO_5040996335" evidence="1">
    <location>
        <begin position="22"/>
        <end position="146"/>
    </location>
</feature>
<evidence type="ECO:0000313" key="2">
    <source>
        <dbReference type="EMBL" id="KAJ4488862.1"/>
    </source>
</evidence>
<name>A0A9W9AT75_9AGAR</name>